<feature type="binding site" evidence="15">
    <location>
        <position position="248"/>
    </location>
    <ligand>
        <name>Ca(2+)</name>
        <dbReference type="ChEBI" id="CHEBI:29108"/>
        <label>2</label>
    </ligand>
</feature>
<keyword evidence="8 15" id="KW-0408">Iron</keyword>
<dbReference type="GO" id="GO:0006979">
    <property type="term" value="P:response to oxidative stress"/>
    <property type="evidence" value="ECO:0007669"/>
    <property type="project" value="UniProtKB-UniRule"/>
</dbReference>
<evidence type="ECO:0000256" key="11">
    <source>
        <dbReference type="ARBA" id="ARBA00023283"/>
    </source>
</evidence>
<feature type="binding site" evidence="14">
    <location>
        <position position="166"/>
    </location>
    <ligand>
        <name>substrate</name>
    </ligand>
</feature>
<evidence type="ECO:0000313" key="20">
    <source>
        <dbReference type="EMBL" id="MQM06805.1"/>
    </source>
</evidence>
<dbReference type="InterPro" id="IPR033905">
    <property type="entry name" value="Secretory_peroxidase"/>
</dbReference>
<evidence type="ECO:0000256" key="12">
    <source>
        <dbReference type="ARBA" id="ARBA00023324"/>
    </source>
</evidence>
<evidence type="ECO:0000256" key="5">
    <source>
        <dbReference type="ARBA" id="ARBA00022723"/>
    </source>
</evidence>
<keyword evidence="7 18" id="KW-0560">Oxidoreductase</keyword>
<evidence type="ECO:0000313" key="21">
    <source>
        <dbReference type="Proteomes" id="UP000652761"/>
    </source>
</evidence>
<feature type="domain" description="Plant heme peroxidase family profile" evidence="19">
    <location>
        <begin position="28"/>
        <end position="330"/>
    </location>
</feature>
<feature type="binding site" evidence="15">
    <location>
        <position position="197"/>
    </location>
    <ligand>
        <name>Ca(2+)</name>
        <dbReference type="ChEBI" id="CHEBI:29108"/>
        <label>2</label>
    </ligand>
</feature>
<evidence type="ECO:0000256" key="9">
    <source>
        <dbReference type="ARBA" id="ARBA00023157"/>
    </source>
</evidence>
<gene>
    <name evidence="20" type="ORF">Taro_039634</name>
</gene>
<comment type="caution">
    <text evidence="20">The sequence shown here is derived from an EMBL/GenBank/DDBJ whole genome shotgun (WGS) entry which is preliminary data.</text>
</comment>
<evidence type="ECO:0000256" key="6">
    <source>
        <dbReference type="ARBA" id="ARBA00022837"/>
    </source>
</evidence>
<reference evidence="20" key="1">
    <citation type="submission" date="2017-07" db="EMBL/GenBank/DDBJ databases">
        <title>Taro Niue Genome Assembly and Annotation.</title>
        <authorList>
            <person name="Atibalentja N."/>
            <person name="Keating K."/>
            <person name="Fields C.J."/>
        </authorList>
    </citation>
    <scope>NUCLEOTIDE SEQUENCE</scope>
    <source>
        <strain evidence="20">Niue_2</strain>
        <tissue evidence="20">Leaf</tissue>
    </source>
</reference>
<feature type="active site" description="Proton acceptor" evidence="13">
    <location>
        <position position="69"/>
    </location>
</feature>
<dbReference type="PROSITE" id="PS00435">
    <property type="entry name" value="PEROXIDASE_1"/>
    <property type="match status" value="1"/>
</dbReference>
<feature type="binding site" evidence="15">
    <location>
        <position position="75"/>
    </location>
    <ligand>
        <name>Ca(2+)</name>
        <dbReference type="ChEBI" id="CHEBI:29108"/>
        <label>1</label>
    </ligand>
</feature>
<dbReference type="Gene3D" id="1.10.520.10">
    <property type="match status" value="1"/>
</dbReference>
<evidence type="ECO:0000256" key="15">
    <source>
        <dbReference type="PIRSR" id="PIRSR600823-3"/>
    </source>
</evidence>
<keyword evidence="21" id="KW-1185">Reference proteome</keyword>
<evidence type="ECO:0000256" key="17">
    <source>
        <dbReference type="PIRSR" id="PIRSR600823-5"/>
    </source>
</evidence>
<feature type="binding site" evidence="15">
    <location>
        <position position="79"/>
    </location>
    <ligand>
        <name>Ca(2+)</name>
        <dbReference type="ChEBI" id="CHEBI:29108"/>
        <label>1</label>
    </ligand>
</feature>
<dbReference type="PRINTS" id="PR00461">
    <property type="entry name" value="PLPEROXIDASE"/>
</dbReference>
<evidence type="ECO:0000256" key="4">
    <source>
        <dbReference type="ARBA" id="ARBA00022617"/>
    </source>
</evidence>
<keyword evidence="6 15" id="KW-0106">Calcium</keyword>
<dbReference type="GO" id="GO:0020037">
    <property type="term" value="F:heme binding"/>
    <property type="evidence" value="ECO:0007669"/>
    <property type="project" value="UniProtKB-UniRule"/>
</dbReference>
<dbReference type="InterPro" id="IPR000823">
    <property type="entry name" value="Peroxidase_pln"/>
</dbReference>
<feature type="signal peptide" evidence="18">
    <location>
        <begin position="1"/>
        <end position="27"/>
    </location>
</feature>
<feature type="binding site" evidence="15">
    <location>
        <position position="251"/>
    </location>
    <ligand>
        <name>Ca(2+)</name>
        <dbReference type="ChEBI" id="CHEBI:29108"/>
        <label>2</label>
    </ligand>
</feature>
<sequence length="332" mass="35217">MASSSSLSSLLVTTAFLLAWLLPGCDGQLSTTFYSSTCSNLTSIVSGVLEQARSSDERILASLVRLHFHDCFVLGCDASILLDNSDSIESEKDAGPNADSVRGFDVVDDIKTAVESVCPDVVSCADILALAAQISVSLAGGPSYSVPLGRRDGTTVNRSAANSALPSPFEDLTSIQSKFSEHNLSDTDLVALSGAHTFGRSQCFAFDNRLYDFDGDGNPDPTLNTTYLARLRKSCPEDGSSTTLIDFDLTTPNAFDNKYFTNLQTNKGLLLSDQELFSTGGASTVSIVNSFASSQCTFFESFAASMIKMGNISPLTGTDGEIRSNCRVVNGS</sequence>
<feature type="binding site" evidence="15">
    <location>
        <position position="91"/>
    </location>
    <ligand>
        <name>Ca(2+)</name>
        <dbReference type="ChEBI" id="CHEBI:29108"/>
        <label>1</label>
    </ligand>
</feature>
<evidence type="ECO:0000259" key="19">
    <source>
        <dbReference type="PROSITE" id="PS50873"/>
    </source>
</evidence>
<keyword evidence="18" id="KW-0964">Secreted</keyword>
<proteinExistence type="inferred from homology"/>
<evidence type="ECO:0000256" key="1">
    <source>
        <dbReference type="ARBA" id="ARBA00000189"/>
    </source>
</evidence>
<keyword evidence="4 18" id="KW-0349">Heme</keyword>
<dbReference type="PROSITE" id="PS50873">
    <property type="entry name" value="PEROXIDASE_4"/>
    <property type="match status" value="1"/>
</dbReference>
<comment type="similarity">
    <text evidence="18">Belongs to the peroxidase family. Classical plant (class III) peroxidase subfamily.</text>
</comment>
<comment type="cofactor">
    <cofactor evidence="15 18">
        <name>heme b</name>
        <dbReference type="ChEBI" id="CHEBI:60344"/>
    </cofactor>
    <text evidence="15 18">Binds 1 heme b (iron(II)-protoporphyrin IX) group per subunit.</text>
</comment>
<dbReference type="Gene3D" id="1.10.420.10">
    <property type="entry name" value="Peroxidase, domain 2"/>
    <property type="match status" value="1"/>
</dbReference>
<dbReference type="EMBL" id="NMUH01003714">
    <property type="protein sequence ID" value="MQM06805.1"/>
    <property type="molecule type" value="Genomic_DNA"/>
</dbReference>
<dbReference type="Proteomes" id="UP000652761">
    <property type="component" value="Unassembled WGS sequence"/>
</dbReference>
<name>A0A843WQQ3_COLES</name>
<dbReference type="GO" id="GO:0042744">
    <property type="term" value="P:hydrogen peroxide catabolic process"/>
    <property type="evidence" value="ECO:0007669"/>
    <property type="project" value="UniProtKB-KW"/>
</dbReference>
<evidence type="ECO:0000256" key="16">
    <source>
        <dbReference type="PIRSR" id="PIRSR600823-4"/>
    </source>
</evidence>
<evidence type="ECO:0000256" key="14">
    <source>
        <dbReference type="PIRSR" id="PIRSR600823-2"/>
    </source>
</evidence>
<protein>
    <recommendedName>
        <fullName evidence="18">Peroxidase</fullName>
        <ecNumber evidence="18">1.11.1.7</ecNumber>
    </recommendedName>
</protein>
<dbReference type="EC" id="1.11.1.7" evidence="18"/>
<feature type="chain" id="PRO_5033095484" description="Peroxidase" evidence="18">
    <location>
        <begin position="28"/>
        <end position="332"/>
    </location>
</feature>
<organism evidence="20 21">
    <name type="scientific">Colocasia esculenta</name>
    <name type="common">Wild taro</name>
    <name type="synonym">Arum esculentum</name>
    <dbReference type="NCBI Taxonomy" id="4460"/>
    <lineage>
        <taxon>Eukaryota</taxon>
        <taxon>Viridiplantae</taxon>
        <taxon>Streptophyta</taxon>
        <taxon>Embryophyta</taxon>
        <taxon>Tracheophyta</taxon>
        <taxon>Spermatophyta</taxon>
        <taxon>Magnoliopsida</taxon>
        <taxon>Liliopsida</taxon>
        <taxon>Araceae</taxon>
        <taxon>Aroideae</taxon>
        <taxon>Colocasieae</taxon>
        <taxon>Colocasia</taxon>
    </lineage>
</organism>
<comment type="catalytic activity">
    <reaction evidence="1 18">
        <text>2 a phenolic donor + H2O2 = 2 a phenolic radical donor + 2 H2O</text>
        <dbReference type="Rhea" id="RHEA:56136"/>
        <dbReference type="ChEBI" id="CHEBI:15377"/>
        <dbReference type="ChEBI" id="CHEBI:16240"/>
        <dbReference type="ChEBI" id="CHEBI:139520"/>
        <dbReference type="ChEBI" id="CHEBI:139521"/>
        <dbReference type="EC" id="1.11.1.7"/>
    </reaction>
</comment>
<dbReference type="AlphaFoldDB" id="A0A843WQQ3"/>
<keyword evidence="12 18" id="KW-0376">Hydrogen peroxide</keyword>
<dbReference type="GO" id="GO:0046872">
    <property type="term" value="F:metal ion binding"/>
    <property type="evidence" value="ECO:0007669"/>
    <property type="project" value="UniProtKB-UniRule"/>
</dbReference>
<comment type="cofactor">
    <cofactor evidence="15 18">
        <name>Ca(2+)</name>
        <dbReference type="ChEBI" id="CHEBI:29108"/>
    </cofactor>
    <text evidence="15 18">Binds 2 calcium ions per subunit.</text>
</comment>
<dbReference type="InterPro" id="IPR019793">
    <property type="entry name" value="Peroxidases_heam-ligand_BS"/>
</dbReference>
<dbReference type="InterPro" id="IPR010255">
    <property type="entry name" value="Haem_peroxidase_sf"/>
</dbReference>
<keyword evidence="18" id="KW-0732">Signal</keyword>
<dbReference type="PANTHER" id="PTHR31388">
    <property type="entry name" value="PEROXIDASE 72-RELATED"/>
    <property type="match status" value="1"/>
</dbReference>
<comment type="similarity">
    <text evidence="2">Belongs to the peroxidase family. Ascorbate peroxidase subfamily.</text>
</comment>
<keyword evidence="10" id="KW-0325">Glycoprotein</keyword>
<feature type="binding site" evidence="15">
    <location>
        <position position="70"/>
    </location>
    <ligand>
        <name>Ca(2+)</name>
        <dbReference type="ChEBI" id="CHEBI:29108"/>
        <label>1</label>
    </ligand>
</feature>
<keyword evidence="5 15" id="KW-0479">Metal-binding</keyword>
<dbReference type="GO" id="GO:0005576">
    <property type="term" value="C:extracellular region"/>
    <property type="evidence" value="ECO:0007669"/>
    <property type="project" value="UniProtKB-SubCell"/>
</dbReference>
<feature type="binding site" evidence="15">
    <location>
        <position position="73"/>
    </location>
    <ligand>
        <name>Ca(2+)</name>
        <dbReference type="ChEBI" id="CHEBI:29108"/>
        <label>1</label>
    </ligand>
</feature>
<dbReference type="GO" id="GO:0140825">
    <property type="term" value="F:lactoperoxidase activity"/>
    <property type="evidence" value="ECO:0007669"/>
    <property type="project" value="UniProtKB-EC"/>
</dbReference>
<accession>A0A843WQQ3</accession>
<dbReference type="FunFam" id="1.10.520.10:FF:000009">
    <property type="entry name" value="Peroxidase"/>
    <property type="match status" value="1"/>
</dbReference>
<dbReference type="FunFam" id="1.10.420.10:FF:000001">
    <property type="entry name" value="Peroxidase"/>
    <property type="match status" value="1"/>
</dbReference>
<evidence type="ECO:0000256" key="13">
    <source>
        <dbReference type="PIRSR" id="PIRSR600823-1"/>
    </source>
</evidence>
<feature type="disulfide bond" evidence="17">
    <location>
        <begin position="71"/>
        <end position="76"/>
    </location>
</feature>
<dbReference type="CDD" id="cd00693">
    <property type="entry name" value="secretory_peroxidase"/>
    <property type="match status" value="1"/>
</dbReference>
<dbReference type="PRINTS" id="PR00458">
    <property type="entry name" value="PEROXIDASE"/>
</dbReference>
<feature type="binding site" description="axial binding residue" evidence="15">
    <location>
        <position position="196"/>
    </location>
    <ligand>
        <name>heme b</name>
        <dbReference type="ChEBI" id="CHEBI:60344"/>
    </ligand>
    <ligandPart>
        <name>Fe</name>
        <dbReference type="ChEBI" id="CHEBI:18248"/>
    </ligandPart>
</feature>
<evidence type="ECO:0000256" key="7">
    <source>
        <dbReference type="ARBA" id="ARBA00023002"/>
    </source>
</evidence>
<evidence type="ECO:0000256" key="8">
    <source>
        <dbReference type="ARBA" id="ARBA00023004"/>
    </source>
</evidence>
<evidence type="ECO:0000256" key="10">
    <source>
        <dbReference type="ARBA" id="ARBA00023180"/>
    </source>
</evidence>
<keyword evidence="3 18" id="KW-0575">Peroxidase</keyword>
<evidence type="ECO:0000256" key="18">
    <source>
        <dbReference type="RuleBase" id="RU362060"/>
    </source>
</evidence>
<feature type="disulfide bond" evidence="17">
    <location>
        <begin position="203"/>
        <end position="235"/>
    </location>
</feature>
<keyword evidence="9 17" id="KW-1015">Disulfide bond</keyword>
<dbReference type="OrthoDB" id="2113341at2759"/>
<feature type="binding site" evidence="15">
    <location>
        <position position="77"/>
    </location>
    <ligand>
        <name>Ca(2+)</name>
        <dbReference type="ChEBI" id="CHEBI:29108"/>
        <label>1</label>
    </ligand>
</feature>
<dbReference type="Pfam" id="PF00141">
    <property type="entry name" value="peroxidase"/>
    <property type="match status" value="1"/>
</dbReference>
<comment type="function">
    <text evidence="18">Removal of H(2)O(2), oxidation of toxic reductants, biosynthesis and degradation of lignin, suberization, auxin catabolism, response to environmental stresses such as wounding, pathogen attack and oxidative stress.</text>
</comment>
<evidence type="ECO:0000256" key="3">
    <source>
        <dbReference type="ARBA" id="ARBA00022559"/>
    </source>
</evidence>
<dbReference type="SUPFAM" id="SSF48113">
    <property type="entry name" value="Heme-dependent peroxidases"/>
    <property type="match status" value="1"/>
</dbReference>
<feature type="binding site" evidence="15">
    <location>
        <position position="256"/>
    </location>
    <ligand>
        <name>Ca(2+)</name>
        <dbReference type="ChEBI" id="CHEBI:29108"/>
        <label>2</label>
    </ligand>
</feature>
<dbReference type="InterPro" id="IPR002016">
    <property type="entry name" value="Haem_peroxidase"/>
</dbReference>
<feature type="disulfide bond" evidence="17">
    <location>
        <begin position="38"/>
        <end position="118"/>
    </location>
</feature>
<feature type="site" description="Transition state stabilizer" evidence="16">
    <location>
        <position position="65"/>
    </location>
</feature>
<comment type="subcellular location">
    <subcellularLocation>
        <location evidence="18">Secreted</location>
    </subcellularLocation>
</comment>
<feature type="disulfide bond" evidence="17">
    <location>
        <begin position="124"/>
        <end position="326"/>
    </location>
</feature>
<keyword evidence="11" id="KW-0873">Pyrrolidone carboxylic acid</keyword>
<dbReference type="PANTHER" id="PTHR31388:SF270">
    <property type="entry name" value="PEROXIDASE 22-RELATED"/>
    <property type="match status" value="1"/>
</dbReference>
<evidence type="ECO:0000256" key="2">
    <source>
        <dbReference type="ARBA" id="ARBA00006873"/>
    </source>
</evidence>
<dbReference type="SMR" id="A0A843WQQ3"/>